<dbReference type="Pfam" id="PF02801">
    <property type="entry name" value="Ketoacyl-synt_C"/>
    <property type="match status" value="2"/>
</dbReference>
<dbReference type="GO" id="GO:0006633">
    <property type="term" value="P:fatty acid biosynthetic process"/>
    <property type="evidence" value="ECO:0007669"/>
    <property type="project" value="InterPro"/>
</dbReference>
<dbReference type="InterPro" id="IPR042104">
    <property type="entry name" value="PKS_dehydratase_sf"/>
</dbReference>
<dbReference type="PROSITE" id="PS00012">
    <property type="entry name" value="PHOSPHOPANTETHEINE"/>
    <property type="match status" value="2"/>
</dbReference>
<dbReference type="CDD" id="cd00833">
    <property type="entry name" value="PKS"/>
    <property type="match status" value="2"/>
</dbReference>
<dbReference type="InterPro" id="IPR049551">
    <property type="entry name" value="PKS_DH_C"/>
</dbReference>
<evidence type="ECO:0000256" key="2">
    <source>
        <dbReference type="ARBA" id="ARBA00004792"/>
    </source>
</evidence>
<feature type="active site" description="Proton acceptor; for dehydratase activity" evidence="10">
    <location>
        <position position="925"/>
    </location>
</feature>
<evidence type="ECO:0000256" key="8">
    <source>
        <dbReference type="ARBA" id="ARBA00023268"/>
    </source>
</evidence>
<dbReference type="GO" id="GO:0031177">
    <property type="term" value="F:phosphopantetheine binding"/>
    <property type="evidence" value="ECO:0007669"/>
    <property type="project" value="InterPro"/>
</dbReference>
<feature type="active site" description="Proton acceptor; for dehydratase activity" evidence="10">
    <location>
        <position position="2582"/>
    </location>
</feature>
<dbReference type="InterPro" id="IPR009081">
    <property type="entry name" value="PP-bd_ACP"/>
</dbReference>
<dbReference type="SMART" id="SM00823">
    <property type="entry name" value="PKS_PP"/>
    <property type="match status" value="2"/>
</dbReference>
<dbReference type="InterPro" id="IPR057326">
    <property type="entry name" value="KR_dom"/>
</dbReference>
<feature type="domain" description="PKS/mFAS DH" evidence="13">
    <location>
        <begin position="893"/>
        <end position="1180"/>
    </location>
</feature>
<dbReference type="InterPro" id="IPR001227">
    <property type="entry name" value="Ac_transferase_dom_sf"/>
</dbReference>
<dbReference type="InterPro" id="IPR016039">
    <property type="entry name" value="Thiolase-like"/>
</dbReference>
<evidence type="ECO:0000256" key="3">
    <source>
        <dbReference type="ARBA" id="ARBA00022450"/>
    </source>
</evidence>
<evidence type="ECO:0000256" key="5">
    <source>
        <dbReference type="ARBA" id="ARBA00022679"/>
    </source>
</evidence>
<dbReference type="InterPro" id="IPR020841">
    <property type="entry name" value="PKS_Beta-ketoAc_synthase_dom"/>
</dbReference>
<keyword evidence="3" id="KW-0596">Phosphopantetheine</keyword>
<dbReference type="InterPro" id="IPR020806">
    <property type="entry name" value="PKS_PP-bd"/>
</dbReference>
<dbReference type="InterPro" id="IPR055123">
    <property type="entry name" value="SpnB-like_Rossmann"/>
</dbReference>
<sequence length="3380" mass="351874">MATTDELRDYLKWVTADLHQTRQRLQKIESAGREPIAVVGIGVRLPGGIESPDDLWRLVSGGGDAVGDFPADRGWDVDALYDPDPDAVGKSYTRQGGFLRNGTEFDAGFFGISPREALAMDPQQRLLLETSWEALERAGVDPTALEGQNVGVFTGFTANEYMTLADGRSELDGFRLTGGSASAAAGRVSYVLGVEGPAVTVDTACSSSLVAIHLASQALRAGECSLALAGGAAVMATPTGFLEFSRQRGLAADGRCKSFADAADGTGWSEGAGVLVLERLSDAQRNGRRILAVVRGSAVNQDGASNGLTAPNGPAQQRVIRQALANAGLSTGDVDLVEAHGTGTALGDPIEAQALLATYGQGRETPLWLGSLKSNVGHAQAAAGVAGVIKMILSMRHGLMPRTLHVDAPSSQIDWSAGAVSLLTEARDWPSSDRPRRAGVSAFGVSGTNAHVIVEEAPDAESSAVSDVDGVVPLVVSGRSADALRGQAARLAEVDAGVGEVAGALLGRSLWEHRAVVLAEDRDGAVAGLRAVAEGRSASGVVTGVPGAAEKTVFAFTGQGAQRSGMGRELYEAYPVFAEKFDEVCAALGTPVRDVVFGEPDGRLDQTEFTQPALFAFEVALAALLESWGVRPDVLVGHSIGELSAAHVAGVWSLPDAAKLVTARARLMQALPAGGAMAAVAATEDEVLEVLASWDGACVAAVNGPSTVVISGTAEAVAGAAGVLAGQGRKVKSLTVSHAFHSALMEPMLDEFREVAESIEYREPRIPIVSTAGGDVRSPDYWVEQVRKPVRFADAVASLEGAWVEIGPDGVLTAMVRDVHGDVVAAALCRRDKPEVATLLTGLAELFARGVPVDWTHHVPEHRGHLELPTYAFQRERYWLTRSGAGDLPGTGHPLLGAVVEVPESGGVVLTGRVSVGAHPWLADHTISGAVLVPGAALVEMAIHAGDQVDHPVLDELVLEAPLRLDGVRRVQVSVGQVDASGRRPVSIHSCVDGGEWVRHAAGFVASAGDRGRDVDLGVWPPEGARPVELADFYATLADRGYDYGPAFQGVTAAWIRNGEVFGEVALPAQEDPAGFGIHPALLDAATHLLSLRSFTTDDDATVELPFSLERVVLHATGATKVRVRVGDGIDLVDEAGDPVLQVGSFVTRPMPVEQQARSGEALFAVDWVEHSALGRSTAARWIGELAEVRAEPPRWVVLTPGESDLPEVGRVRAEVARVLAVVQEFVTDPVWASSRLVVATCGGELDPVAAAVWGLVRAAQAENPERIMLADLDTETAELDLDGLAEAGEWQVAVRGDRITVPRLVRLGEEQVGALDPAGTVLVTGGTGSLGALVARHVVTRHGVRSVVLASRRGPDAPGAAELRDELQDLGARVDVVACDTAERDQVEALLARVPADAPLTAVVHAAGVLDDGVITALTPERVDTVLRPKADAALHLDELTRGTGLSAFVFFSSTAGVLGSGGQGNYGAANTFLDALAERRRAAGDSAVSIAWGLWAQSGGMADGLGDRFAGSGMRGLSADAGMRLLDASLTSSRAVVVAADLDLPLLRRAQEVPAVFRSLTGRSRRVARQNGGGSGLAGRLAGLAEAEQLAVLLELVRAEAGSVLGGGSDLVGSGQAFKDAGFDSLTAVELRNRLTAVTGVRLPATLVFDYPNASALAGHLRTELTGSDEVVTARAAVTSQEPIAVVGLGLRLPGGVSSPEDLWDALLDGADLVGDFPADRGWDVDGLYDPDPDAPGKTYTRRGGFLSQAAEFDASFFGISPREALAMDPQQRLLLETTWEALERADIDPTSLQGKDIGVYTGLMYHDYGTNAGPLPPGVEGLRATGVSGSVAAGRVSYVLGVEGPAVMVDTACSSSLVAIHLASQALRAGECSMALAGGATVMATPGSFVELSRQRGLAADGRCKAFADAADGTGWAEGAGVVVLERLSDARRNGRRILGVIRGTAVNQDGASNGLTAPNGPSQQRVIRQALANAGLAAAEVDVVEAHGTGTSLGDPIEAQAVIATYGQERETPLWLGSLKSNIGHAQAAAGVAGVIKMILSMRHGLMPRTLHIDAPSSKVDWSAGAVSLLTEAREWPSAGRPRRAGVSSFGVSGTNAHVIVEEAPPVGPVSVSDVDGVVPLVVSARSAAALQRQADLLAELDAGAGELAGSLVGRSLWEHRAVVLAADGDGLRDGLRALAEGRSAPGVVTGVADGLGGKLVFAFTGQGAQRAGMGRELYETYPVFASKFDEVCAALDAPVRDVVFDEPDGRLDQTEFTQPALFAFEVALAALLQSWGVRPDVLVGHSIGELSAARVAGVWSLADAAKLVTARARLMQELPAGGAMTAVAATEDEVLEVLAGRDGVGVAAVNGPSSVVISGTAEAVAEVGRVFIERGRKAKPLTVSHAFHSVLMEPMLDEFREVAESVEYLEPRIPIVSTAGGDMGTPEYWVEQVRKPVRFADAATSLRDARWVEVGPDGVLTAMVRDVLGDVVAAALCRRDKPEVATLLGGLAELFTHGVPIDWTHHVPEQHGHLELPTYAFQRERYWLTAGWGGGDLAGVGLTSADHPLLAAVVESVDGVILTGRISLATHAWLADHAISGTVVVPGAALVEMAIHAGDQVSCPVVDELVLEAPLRLDGVTRVRVSVNEIDASERRPVSIHSCVDGGEWVRHATGFLAAQTSVDRGGLDVWPPAGARSVELDDFYATLATRGYDYGPVFQGLTAAWVRGDEMFAQVGLPEQADATGFGIHPALLDAALQTAGVAGADEAEDGVRLPFAWNRVVLHAAGATAARVRVVSRPDGLELDLADSAGKPVLSVGSLVTRSISLDALSDARRRDHLYALDWRPIASGAGQRPTLLLEVDSSGDVRDVLGHVLKELQQFLADPDLATSVLVVATRGTDPVAAAVSGLVRAAQAENPGRFLLADFENGEVELDVDGLAEAGEWQVSVRDGQVLAPRLVRADEEPGEVLGPDGTVLITGGTGTLGALVARHVVTAHGVHSLVLVSRRGVDAPGAVELRGELEELGARVEIVACDIASRAQTEALLAGIEDLTGVVHTAGVLDDGVITALTPERLDGVLRPKVDAAVHLDELTRGRGLAAFVLFSSAAGVFGSGGQGNYAAANAFLDALATRRRADGEAAVSLAWGAWESGMAGELGHADLARMARSGMRTLDPEQGMALFDAGLASSRAVLVPAALDIAALRKTGSPALLQELTGRGRRAASNALAAGAFADRLAGLTETERRAALTELVRTEAADVLGGSTDLVRATGAFKDAGFDSLTAVELRNRLTGLTGVTLPATMVFDYPNPAALADFLHGHLAGPSTGSVDEEQLRRKLVELPVHRLREAGLLDALLRLVNTADTAPELPDADVIDELDTSSLLKMARETLSLTGSEG</sequence>
<dbReference type="PANTHER" id="PTHR43775">
    <property type="entry name" value="FATTY ACID SYNTHASE"/>
    <property type="match status" value="1"/>
</dbReference>
<feature type="region of interest" description="N-terminal hotdog fold" evidence="10">
    <location>
        <begin position="2552"/>
        <end position="2669"/>
    </location>
</feature>
<evidence type="ECO:0000313" key="14">
    <source>
        <dbReference type="EMBL" id="TWP46681.1"/>
    </source>
</evidence>
<dbReference type="Gene3D" id="3.10.129.110">
    <property type="entry name" value="Polyketide synthase dehydratase"/>
    <property type="match status" value="2"/>
</dbReference>
<feature type="region of interest" description="C-terminal hotdog fold" evidence="10">
    <location>
        <begin position="1025"/>
        <end position="1180"/>
    </location>
</feature>
<dbReference type="GO" id="GO:0033068">
    <property type="term" value="P:macrolide biosynthetic process"/>
    <property type="evidence" value="ECO:0007669"/>
    <property type="project" value="UniProtKB-ARBA"/>
</dbReference>
<dbReference type="InterPro" id="IPR049552">
    <property type="entry name" value="PKS_DH_N"/>
</dbReference>
<dbReference type="EMBL" id="VOBR01000031">
    <property type="protein sequence ID" value="TWP46681.1"/>
    <property type="molecule type" value="Genomic_DNA"/>
</dbReference>
<dbReference type="Pfam" id="PF22953">
    <property type="entry name" value="SpnB_Rossmann"/>
    <property type="match status" value="1"/>
</dbReference>
<evidence type="ECO:0000256" key="1">
    <source>
        <dbReference type="ARBA" id="ARBA00001957"/>
    </source>
</evidence>
<dbReference type="Gene3D" id="1.10.1200.10">
    <property type="entry name" value="ACP-like"/>
    <property type="match status" value="2"/>
</dbReference>
<dbReference type="Pfam" id="PF00550">
    <property type="entry name" value="PP-binding"/>
    <property type="match status" value="2"/>
</dbReference>
<dbReference type="Gene3D" id="3.40.47.10">
    <property type="match status" value="2"/>
</dbReference>
<dbReference type="InterPro" id="IPR016036">
    <property type="entry name" value="Malonyl_transacylase_ACP-bd"/>
</dbReference>
<dbReference type="Proteomes" id="UP000316639">
    <property type="component" value="Unassembled WGS sequence"/>
</dbReference>
<feature type="domain" description="Carrier" evidence="11">
    <location>
        <begin position="1590"/>
        <end position="1667"/>
    </location>
</feature>
<dbReference type="InterPro" id="IPR036736">
    <property type="entry name" value="ACP-like_sf"/>
</dbReference>
<evidence type="ECO:0000256" key="7">
    <source>
        <dbReference type="ARBA" id="ARBA00023194"/>
    </source>
</evidence>
<dbReference type="PROSITE" id="PS50075">
    <property type="entry name" value="CARRIER"/>
    <property type="match status" value="2"/>
</dbReference>
<dbReference type="SMART" id="SM00827">
    <property type="entry name" value="PKS_AT"/>
    <property type="match status" value="2"/>
</dbReference>
<dbReference type="InterPro" id="IPR036291">
    <property type="entry name" value="NAD(P)-bd_dom_sf"/>
</dbReference>
<dbReference type="Gene3D" id="3.40.366.10">
    <property type="entry name" value="Malonyl-Coenzyme A Acyl Carrier Protein, domain 2"/>
    <property type="match status" value="2"/>
</dbReference>
<name>A0A563EJ70_9PSEU</name>
<comment type="cofactor">
    <cofactor evidence="1">
        <name>pantetheine 4'-phosphate</name>
        <dbReference type="ChEBI" id="CHEBI:47942"/>
    </cofactor>
</comment>
<keyword evidence="5" id="KW-0808">Transferase</keyword>
<dbReference type="SUPFAM" id="SSF55048">
    <property type="entry name" value="Probable ACP-binding domain of malonyl-CoA ACP transacylase"/>
    <property type="match status" value="2"/>
</dbReference>
<dbReference type="OrthoDB" id="9778690at2"/>
<dbReference type="PROSITE" id="PS52004">
    <property type="entry name" value="KS3_2"/>
    <property type="match status" value="2"/>
</dbReference>
<evidence type="ECO:0000259" key="11">
    <source>
        <dbReference type="PROSITE" id="PS50075"/>
    </source>
</evidence>
<dbReference type="InterPro" id="IPR016035">
    <property type="entry name" value="Acyl_Trfase/lysoPLipase"/>
</dbReference>
<keyword evidence="4" id="KW-0597">Phosphoprotein</keyword>
<dbReference type="InterPro" id="IPR013968">
    <property type="entry name" value="PKS_KR"/>
</dbReference>
<dbReference type="SUPFAM" id="SSF53901">
    <property type="entry name" value="Thiolase-like"/>
    <property type="match status" value="2"/>
</dbReference>
<dbReference type="InterPro" id="IPR020807">
    <property type="entry name" value="PKS_DH"/>
</dbReference>
<accession>A0A563EJ70</accession>
<organism evidence="14 15">
    <name type="scientific">Lentzea tibetensis</name>
    <dbReference type="NCBI Taxonomy" id="2591470"/>
    <lineage>
        <taxon>Bacteria</taxon>
        <taxon>Bacillati</taxon>
        <taxon>Actinomycetota</taxon>
        <taxon>Actinomycetes</taxon>
        <taxon>Pseudonocardiales</taxon>
        <taxon>Pseudonocardiaceae</taxon>
        <taxon>Lentzea</taxon>
    </lineage>
</organism>
<dbReference type="SUPFAM" id="SSF52151">
    <property type="entry name" value="FabD/lysophospholipase-like"/>
    <property type="match status" value="2"/>
</dbReference>
<dbReference type="SUPFAM" id="SSF47336">
    <property type="entry name" value="ACP-like"/>
    <property type="match status" value="2"/>
</dbReference>
<dbReference type="CDD" id="cd08956">
    <property type="entry name" value="KR_3_FAS_SDR_x"/>
    <property type="match status" value="2"/>
</dbReference>
<dbReference type="PROSITE" id="PS00606">
    <property type="entry name" value="KS3_1"/>
    <property type="match status" value="2"/>
</dbReference>
<dbReference type="Pfam" id="PF00109">
    <property type="entry name" value="ketoacyl-synt"/>
    <property type="match status" value="2"/>
</dbReference>
<keyword evidence="8" id="KW-0511">Multifunctional enzyme</keyword>
<proteinExistence type="predicted"/>
<comment type="pathway">
    <text evidence="2">Antibiotic biosynthesis.</text>
</comment>
<dbReference type="GO" id="GO:0004312">
    <property type="term" value="F:fatty acid synthase activity"/>
    <property type="evidence" value="ECO:0007669"/>
    <property type="project" value="TreeGrafter"/>
</dbReference>
<evidence type="ECO:0000256" key="4">
    <source>
        <dbReference type="ARBA" id="ARBA00022553"/>
    </source>
</evidence>
<keyword evidence="9" id="KW-0012">Acyltransferase</keyword>
<evidence type="ECO:0000256" key="9">
    <source>
        <dbReference type="ARBA" id="ARBA00023315"/>
    </source>
</evidence>
<dbReference type="FunFam" id="3.40.47.10:FF:000019">
    <property type="entry name" value="Polyketide synthase type I"/>
    <property type="match status" value="2"/>
</dbReference>
<dbReference type="InterPro" id="IPR049900">
    <property type="entry name" value="PKS_mFAS_DH"/>
</dbReference>
<dbReference type="SMART" id="SM01294">
    <property type="entry name" value="PKS_PP_betabranch"/>
    <property type="match status" value="2"/>
</dbReference>
<dbReference type="Pfam" id="PF16197">
    <property type="entry name" value="KAsynt_C_assoc"/>
    <property type="match status" value="2"/>
</dbReference>
<evidence type="ECO:0000259" key="12">
    <source>
        <dbReference type="PROSITE" id="PS52004"/>
    </source>
</evidence>
<dbReference type="InterPro" id="IPR014031">
    <property type="entry name" value="Ketoacyl_synth_C"/>
</dbReference>
<dbReference type="InterPro" id="IPR032821">
    <property type="entry name" value="PKS_assoc"/>
</dbReference>
<feature type="domain" description="Ketosynthase family 3 (KS3)" evidence="12">
    <location>
        <begin position="1683"/>
        <end position="2107"/>
    </location>
</feature>
<protein>
    <submittedName>
        <fullName evidence="14">SDR family NAD(P)-dependent oxidoreductase</fullName>
    </submittedName>
</protein>
<evidence type="ECO:0000259" key="13">
    <source>
        <dbReference type="PROSITE" id="PS52019"/>
    </source>
</evidence>
<evidence type="ECO:0000256" key="6">
    <source>
        <dbReference type="ARBA" id="ARBA00022737"/>
    </source>
</evidence>
<feature type="active site" description="Proton donor; for dehydratase activity" evidence="10">
    <location>
        <position position="2740"/>
    </location>
</feature>
<dbReference type="PANTHER" id="PTHR43775:SF51">
    <property type="entry name" value="INACTIVE PHENOLPHTHIOCEROL SYNTHESIS POLYKETIDE SYNTHASE TYPE I PKS1-RELATED"/>
    <property type="match status" value="1"/>
</dbReference>
<dbReference type="Pfam" id="PF00698">
    <property type="entry name" value="Acyl_transf_1"/>
    <property type="match status" value="2"/>
</dbReference>
<feature type="domain" description="Carrier" evidence="11">
    <location>
        <begin position="3227"/>
        <end position="3304"/>
    </location>
</feature>
<dbReference type="SUPFAM" id="SSF51735">
    <property type="entry name" value="NAD(P)-binding Rossmann-fold domains"/>
    <property type="match status" value="4"/>
</dbReference>
<dbReference type="Gene3D" id="3.40.50.720">
    <property type="entry name" value="NAD(P)-binding Rossmann-like Domain"/>
    <property type="match status" value="2"/>
</dbReference>
<dbReference type="InterPro" id="IPR018201">
    <property type="entry name" value="Ketoacyl_synth_AS"/>
</dbReference>
<comment type="caution">
    <text evidence="14">The sequence shown here is derived from an EMBL/GenBank/DDBJ whole genome shotgun (WGS) entry which is preliminary data.</text>
</comment>
<reference evidence="14 15" key="1">
    <citation type="submission" date="2019-07" db="EMBL/GenBank/DDBJ databases">
        <title>Lentzea xizangensis sp. nov., isolated from Qinghai-Tibetan Plateau Soils.</title>
        <authorList>
            <person name="Huang J."/>
        </authorList>
    </citation>
    <scope>NUCLEOTIDE SEQUENCE [LARGE SCALE GENOMIC DNA]</scope>
    <source>
        <strain evidence="14 15">FXJ1.1311</strain>
    </source>
</reference>
<dbReference type="GO" id="GO:0004315">
    <property type="term" value="F:3-oxoacyl-[acyl-carrier-protein] synthase activity"/>
    <property type="evidence" value="ECO:0007669"/>
    <property type="project" value="InterPro"/>
</dbReference>
<dbReference type="SMART" id="SM00822">
    <property type="entry name" value="PKS_KR"/>
    <property type="match status" value="2"/>
</dbReference>
<feature type="domain" description="PKS/mFAS DH" evidence="13">
    <location>
        <begin position="2552"/>
        <end position="2817"/>
    </location>
</feature>
<keyword evidence="7" id="KW-0045">Antibiotic biosynthesis</keyword>
<feature type="region of interest" description="C-terminal hotdog fold" evidence="10">
    <location>
        <begin position="2681"/>
        <end position="2817"/>
    </location>
</feature>
<dbReference type="Pfam" id="PF14765">
    <property type="entry name" value="PS-DH"/>
    <property type="match status" value="2"/>
</dbReference>
<dbReference type="FunFam" id="1.10.1200.10:FF:000007">
    <property type="entry name" value="Probable polyketide synthase pks17"/>
    <property type="match status" value="2"/>
</dbReference>
<gene>
    <name evidence="14" type="ORF">FKR81_35090</name>
</gene>
<dbReference type="InterPro" id="IPR015083">
    <property type="entry name" value="NorB/c/GfsB-D-like_docking"/>
</dbReference>
<dbReference type="SMART" id="SM00825">
    <property type="entry name" value="PKS_KS"/>
    <property type="match status" value="2"/>
</dbReference>
<keyword evidence="15" id="KW-1185">Reference proteome</keyword>
<dbReference type="Pfam" id="PF08659">
    <property type="entry name" value="KR"/>
    <property type="match status" value="2"/>
</dbReference>
<keyword evidence="6" id="KW-0677">Repeat</keyword>
<dbReference type="InterPro" id="IPR014030">
    <property type="entry name" value="Ketoacyl_synth_N"/>
</dbReference>
<feature type="active site" description="Proton donor; for dehydratase activity" evidence="10">
    <location>
        <position position="1084"/>
    </location>
</feature>
<dbReference type="Gene3D" id="3.30.70.3290">
    <property type="match status" value="2"/>
</dbReference>
<dbReference type="InterPro" id="IPR050091">
    <property type="entry name" value="PKS_NRPS_Biosynth_Enz"/>
</dbReference>
<feature type="domain" description="Ketosynthase family 3 (KS3)" evidence="12">
    <location>
        <begin position="33"/>
        <end position="456"/>
    </location>
</feature>
<dbReference type="InterPro" id="IPR006162">
    <property type="entry name" value="Ppantetheine_attach_site"/>
</dbReference>
<dbReference type="PROSITE" id="PS52019">
    <property type="entry name" value="PKS_MFAS_DH"/>
    <property type="match status" value="2"/>
</dbReference>
<dbReference type="InterPro" id="IPR014043">
    <property type="entry name" value="Acyl_transferase_dom"/>
</dbReference>
<dbReference type="SMART" id="SM00826">
    <property type="entry name" value="PKS_DH"/>
    <property type="match status" value="2"/>
</dbReference>
<evidence type="ECO:0000256" key="10">
    <source>
        <dbReference type="PROSITE-ProRule" id="PRU01363"/>
    </source>
</evidence>
<dbReference type="Pfam" id="PF21089">
    <property type="entry name" value="PKS_DH_N"/>
    <property type="match status" value="2"/>
</dbReference>
<evidence type="ECO:0000313" key="15">
    <source>
        <dbReference type="Proteomes" id="UP000316639"/>
    </source>
</evidence>
<dbReference type="Pfam" id="PF08990">
    <property type="entry name" value="Docking"/>
    <property type="match status" value="1"/>
</dbReference>
<feature type="region of interest" description="N-terminal hotdog fold" evidence="10">
    <location>
        <begin position="893"/>
        <end position="1012"/>
    </location>
</feature>
<dbReference type="RefSeq" id="WP_146358552.1">
    <property type="nucleotide sequence ID" value="NZ_VOBR01000031.1"/>
</dbReference>